<reference evidence="3" key="1">
    <citation type="submission" date="2023-07" db="EMBL/GenBank/DDBJ databases">
        <title>30 novel species of actinomycetes from the DSMZ collection.</title>
        <authorList>
            <person name="Nouioui I."/>
        </authorList>
    </citation>
    <scope>NUCLEOTIDE SEQUENCE [LARGE SCALE GENOMIC DNA]</scope>
    <source>
        <strain evidence="3">DSM 41699</strain>
    </source>
</reference>
<dbReference type="Proteomes" id="UP001183809">
    <property type="component" value="Unassembled WGS sequence"/>
</dbReference>
<sequence>MTQYAREKGDGALRISGQPGGVVHLRGGLVVAVASPGAPGPGTLLMRSGRSGAGAAELRVVRVMAMQDAVFAIVAGDVDGCEPVPDPVEPPEALTVGEGPMRLLHQAARKLAALDVLPHRMRPGRERPLPALEVDVTQLNAVRRELLLNCDGRRTARDIAFRTGRAVYTVTVEMARLLDEGYLECVESADPGLRIATRVPAQGLRPRAPDPATVPAPPADPAPPSPDPGTAPRRPQEPAPSLPRRTPGASGITATITPEKQGASWKGFFRLRSGSAK</sequence>
<dbReference type="RefSeq" id="WP_311698615.1">
    <property type="nucleotide sequence ID" value="NZ_JAVREY010000048.1"/>
</dbReference>
<evidence type="ECO:0000313" key="2">
    <source>
        <dbReference type="EMBL" id="MDT0467154.1"/>
    </source>
</evidence>
<accession>A0ABU2U1W3</accession>
<dbReference type="EMBL" id="JAVREY010000048">
    <property type="protein sequence ID" value="MDT0467154.1"/>
    <property type="molecule type" value="Genomic_DNA"/>
</dbReference>
<feature type="region of interest" description="Disordered" evidence="1">
    <location>
        <begin position="200"/>
        <end position="277"/>
    </location>
</feature>
<feature type="compositionally biased region" description="Pro residues" evidence="1">
    <location>
        <begin position="212"/>
        <end position="229"/>
    </location>
</feature>
<organism evidence="2 3">
    <name type="scientific">Streptomyces gibsoniae</name>
    <dbReference type="NCBI Taxonomy" id="3075529"/>
    <lineage>
        <taxon>Bacteria</taxon>
        <taxon>Bacillati</taxon>
        <taxon>Actinomycetota</taxon>
        <taxon>Actinomycetes</taxon>
        <taxon>Kitasatosporales</taxon>
        <taxon>Streptomycetaceae</taxon>
        <taxon>Streptomyces</taxon>
    </lineage>
</organism>
<protein>
    <submittedName>
        <fullName evidence="2">MarR family transcriptional regulator</fullName>
    </submittedName>
</protein>
<evidence type="ECO:0000313" key="3">
    <source>
        <dbReference type="Proteomes" id="UP001183809"/>
    </source>
</evidence>
<gene>
    <name evidence="2" type="ORF">RM764_29825</name>
</gene>
<evidence type="ECO:0000256" key="1">
    <source>
        <dbReference type="SAM" id="MobiDB-lite"/>
    </source>
</evidence>
<proteinExistence type="predicted"/>
<comment type="caution">
    <text evidence="2">The sequence shown here is derived from an EMBL/GenBank/DDBJ whole genome shotgun (WGS) entry which is preliminary data.</text>
</comment>
<keyword evidence="3" id="KW-1185">Reference proteome</keyword>
<name>A0ABU2U1W3_9ACTN</name>